<comment type="similarity">
    <text evidence="2">Belongs to the MNN1/MNT family.</text>
</comment>
<evidence type="ECO:0000256" key="3">
    <source>
        <dbReference type="ARBA" id="ARBA00022676"/>
    </source>
</evidence>
<dbReference type="Proteomes" id="UP000076580">
    <property type="component" value="Chromosome 03"/>
</dbReference>
<organism evidence="11 12">
    <name type="scientific">Drechmeria coniospora</name>
    <name type="common">Nematophagous fungus</name>
    <name type="synonym">Meria coniospora</name>
    <dbReference type="NCBI Taxonomy" id="98403"/>
    <lineage>
        <taxon>Eukaryota</taxon>
        <taxon>Fungi</taxon>
        <taxon>Dikarya</taxon>
        <taxon>Ascomycota</taxon>
        <taxon>Pezizomycotina</taxon>
        <taxon>Sordariomycetes</taxon>
        <taxon>Hypocreomycetidae</taxon>
        <taxon>Hypocreales</taxon>
        <taxon>Ophiocordycipitaceae</taxon>
        <taxon>Drechmeria</taxon>
    </lineage>
</organism>
<proteinExistence type="inferred from homology"/>
<gene>
    <name evidence="11" type="ORF">DCS_08132</name>
</gene>
<keyword evidence="8 10" id="KW-0472">Membrane</keyword>
<evidence type="ECO:0000256" key="5">
    <source>
        <dbReference type="ARBA" id="ARBA00022692"/>
    </source>
</evidence>
<dbReference type="SUPFAM" id="SSF53448">
    <property type="entry name" value="Nucleotide-diphospho-sugar transferases"/>
    <property type="match status" value="1"/>
</dbReference>
<keyword evidence="9" id="KW-0325">Glycoprotein</keyword>
<dbReference type="GO" id="GO:0016020">
    <property type="term" value="C:membrane"/>
    <property type="evidence" value="ECO:0007669"/>
    <property type="project" value="UniProtKB-SubCell"/>
</dbReference>
<protein>
    <submittedName>
        <fullName evidence="11">Uncharacterized protein</fullName>
    </submittedName>
</protein>
<dbReference type="PANTHER" id="PTHR31392:SF1">
    <property type="entry name" value="ALPHA-1,3-MANNOSYLTRANSFERASE MNN1-RELATED"/>
    <property type="match status" value="1"/>
</dbReference>
<dbReference type="PANTHER" id="PTHR31392">
    <property type="entry name" value="ALPHA-1,3-MANNOSYLTRANSFERASE MNN1-RELATED"/>
    <property type="match status" value="1"/>
</dbReference>
<sequence>MLKNRPSTSVHTSCTFFLFKAVAVVLLVYTTVQLFTRDVISSHMIRPDVLVDYITRTPFLLDGQNVTEVAAKYVKSPVKAPFKNKFSEMGKRTNTLAKWLAYTDDAPRLARSRKEVVAATESVALATFPFLRAPRKPWSETPLGDLRETFQKGSRGIAMAVGGSDKALRFAGHLIVMLRTILGSRLPIEIAYAGDADLSAKNRELLLSFDPTGNMFFLDLMDVFDDKTVKFGEGGWAIKPFMALASRFEQVIAMDSDVVFMQTPEVLFDHKPYTETGAYLFHDRLLHKNLKSGRHSWFRDQIRKPSAQLMRSRVWNEGWSEECDSGVVVLDKSRPKVLASLLHMAWQNTDAVRKQVTYRMTHGDKESWWLGLELTGADYGFEAEYGSVIGWEQAVKLEHGKNGSRVCSAVMSHTDPDGALLWYNGSLLKNKRADPKTYLVPDVWMKGGNWVKAPGPGKSAVACMAGARVHNITVDQRSMVEQSIKAATRVDKIIRPGGWKENLYRRHRAVRTWI</sequence>
<dbReference type="InterPro" id="IPR029044">
    <property type="entry name" value="Nucleotide-diphossugar_trans"/>
</dbReference>
<dbReference type="GO" id="GO:0000033">
    <property type="term" value="F:alpha-1,3-mannosyltransferase activity"/>
    <property type="evidence" value="ECO:0007669"/>
    <property type="project" value="TreeGrafter"/>
</dbReference>
<dbReference type="Pfam" id="PF11051">
    <property type="entry name" value="Mannosyl_trans3"/>
    <property type="match status" value="1"/>
</dbReference>
<dbReference type="GeneID" id="63720775"/>
<evidence type="ECO:0000256" key="10">
    <source>
        <dbReference type="SAM" id="Phobius"/>
    </source>
</evidence>
<dbReference type="GO" id="GO:0005794">
    <property type="term" value="C:Golgi apparatus"/>
    <property type="evidence" value="ECO:0007669"/>
    <property type="project" value="TreeGrafter"/>
</dbReference>
<evidence type="ECO:0000313" key="11">
    <source>
        <dbReference type="EMBL" id="KYK56165.1"/>
    </source>
</evidence>
<evidence type="ECO:0000256" key="1">
    <source>
        <dbReference type="ARBA" id="ARBA00004606"/>
    </source>
</evidence>
<evidence type="ECO:0000313" key="12">
    <source>
        <dbReference type="Proteomes" id="UP000076580"/>
    </source>
</evidence>
<evidence type="ECO:0000256" key="7">
    <source>
        <dbReference type="ARBA" id="ARBA00022989"/>
    </source>
</evidence>
<accession>A0A151GGF0</accession>
<keyword evidence="12" id="KW-1185">Reference proteome</keyword>
<keyword evidence="4" id="KW-0808">Transferase</keyword>
<dbReference type="InterPro" id="IPR022751">
    <property type="entry name" value="Alpha_mannosyltransferase"/>
</dbReference>
<evidence type="ECO:0000256" key="8">
    <source>
        <dbReference type="ARBA" id="ARBA00023136"/>
    </source>
</evidence>
<feature type="transmembrane region" description="Helical" evidence="10">
    <location>
        <begin position="12"/>
        <end position="32"/>
    </location>
</feature>
<evidence type="ECO:0000256" key="2">
    <source>
        <dbReference type="ARBA" id="ARBA00009105"/>
    </source>
</evidence>
<dbReference type="OrthoDB" id="430354at2759"/>
<dbReference type="GO" id="GO:0006493">
    <property type="term" value="P:protein O-linked glycosylation"/>
    <property type="evidence" value="ECO:0007669"/>
    <property type="project" value="TreeGrafter"/>
</dbReference>
<comment type="caution">
    <text evidence="11">The sequence shown here is derived from an EMBL/GenBank/DDBJ whole genome shotgun (WGS) entry which is preliminary data.</text>
</comment>
<keyword evidence="3" id="KW-0328">Glycosyltransferase</keyword>
<reference evidence="11 12" key="1">
    <citation type="journal article" date="2016" name="Sci. Rep.">
        <title>Insights into Adaptations to a Near-Obligate Nematode Endoparasitic Lifestyle from the Finished Genome of Drechmeria coniospora.</title>
        <authorList>
            <person name="Zhang L."/>
            <person name="Zhou Z."/>
            <person name="Guo Q."/>
            <person name="Fokkens L."/>
            <person name="Miskei M."/>
            <person name="Pocsi I."/>
            <person name="Zhang W."/>
            <person name="Chen M."/>
            <person name="Wang L."/>
            <person name="Sun Y."/>
            <person name="Donzelli B.G."/>
            <person name="Gibson D.M."/>
            <person name="Nelson D.R."/>
            <person name="Luo J.G."/>
            <person name="Rep M."/>
            <person name="Liu H."/>
            <person name="Yang S."/>
            <person name="Wang J."/>
            <person name="Krasnoff S.B."/>
            <person name="Xu Y."/>
            <person name="Molnar I."/>
            <person name="Lin M."/>
        </authorList>
    </citation>
    <scope>NUCLEOTIDE SEQUENCE [LARGE SCALE GENOMIC DNA]</scope>
    <source>
        <strain evidence="11 12">ARSEF 6962</strain>
    </source>
</reference>
<keyword evidence="7 10" id="KW-1133">Transmembrane helix</keyword>
<evidence type="ECO:0000256" key="6">
    <source>
        <dbReference type="ARBA" id="ARBA00022968"/>
    </source>
</evidence>
<keyword evidence="6" id="KW-0735">Signal-anchor</keyword>
<dbReference type="FunCoup" id="A0A151GGF0">
    <property type="interactions" value="65"/>
</dbReference>
<dbReference type="EMBL" id="LAYC01000003">
    <property type="protein sequence ID" value="KYK56165.1"/>
    <property type="molecule type" value="Genomic_DNA"/>
</dbReference>
<name>A0A151GGF0_DRECN</name>
<evidence type="ECO:0000256" key="4">
    <source>
        <dbReference type="ARBA" id="ARBA00022679"/>
    </source>
</evidence>
<dbReference type="InParanoid" id="A0A151GGF0"/>
<dbReference type="AlphaFoldDB" id="A0A151GGF0"/>
<dbReference type="RefSeq" id="XP_040655517.1">
    <property type="nucleotide sequence ID" value="XM_040805413.1"/>
</dbReference>
<keyword evidence="5 10" id="KW-0812">Transmembrane</keyword>
<dbReference type="STRING" id="98403.A0A151GGF0"/>
<evidence type="ECO:0000256" key="9">
    <source>
        <dbReference type="ARBA" id="ARBA00023180"/>
    </source>
</evidence>
<comment type="subcellular location">
    <subcellularLocation>
        <location evidence="1">Membrane</location>
        <topology evidence="1">Single-pass type II membrane protein</topology>
    </subcellularLocation>
</comment>